<dbReference type="Pfam" id="PF00892">
    <property type="entry name" value="EamA"/>
    <property type="match status" value="2"/>
</dbReference>
<feature type="domain" description="EamA" evidence="7">
    <location>
        <begin position="12"/>
        <end position="140"/>
    </location>
</feature>
<evidence type="ECO:0000313" key="9">
    <source>
        <dbReference type="Proteomes" id="UP000682951"/>
    </source>
</evidence>
<keyword evidence="2" id="KW-1003">Cell membrane</keyword>
<evidence type="ECO:0000256" key="6">
    <source>
        <dbReference type="SAM" id="Phobius"/>
    </source>
</evidence>
<dbReference type="Proteomes" id="UP000682951">
    <property type="component" value="Unassembled WGS sequence"/>
</dbReference>
<keyword evidence="9" id="KW-1185">Reference proteome</keyword>
<feature type="transmembrane region" description="Helical" evidence="6">
    <location>
        <begin position="266"/>
        <end position="289"/>
    </location>
</feature>
<dbReference type="InterPro" id="IPR000620">
    <property type="entry name" value="EamA_dom"/>
</dbReference>
<proteinExistence type="predicted"/>
<feature type="transmembrane region" description="Helical" evidence="6">
    <location>
        <begin position="176"/>
        <end position="198"/>
    </location>
</feature>
<dbReference type="SUPFAM" id="SSF103481">
    <property type="entry name" value="Multidrug resistance efflux transporter EmrE"/>
    <property type="match status" value="2"/>
</dbReference>
<dbReference type="PANTHER" id="PTHR42920">
    <property type="entry name" value="OS03G0707200 PROTEIN-RELATED"/>
    <property type="match status" value="1"/>
</dbReference>
<reference evidence="8 9" key="1">
    <citation type="submission" date="2021-04" db="EMBL/GenBank/DDBJ databases">
        <title>Molecular and phenotypic characterization and identification of bacterial isolates recovered from the Anatolian ground squirrels (Spermophilus xanthoprymnus) and which have the potential to form a new species in the Campylobacter genus.</title>
        <authorList>
            <person name="Aydin F."/>
            <person name="Abay S."/>
            <person name="Kayman T."/>
            <person name="Karakaya E."/>
            <person name="Mustak H.K."/>
            <person name="Mustak I.B."/>
            <person name="Bilgin N."/>
            <person name="Duzler A."/>
            <person name="Sahin O."/>
            <person name="Guran O."/>
            <person name="Saticioglu I.B."/>
        </authorList>
    </citation>
    <scope>NUCLEOTIDE SEQUENCE [LARGE SCALE GENOMIC DNA]</scope>
    <source>
        <strain evidence="9">faydin-G24</strain>
    </source>
</reference>
<feature type="domain" description="EamA" evidence="7">
    <location>
        <begin position="149"/>
        <end position="281"/>
    </location>
</feature>
<feature type="transmembrane region" description="Helical" evidence="6">
    <location>
        <begin position="241"/>
        <end position="260"/>
    </location>
</feature>
<feature type="transmembrane region" description="Helical" evidence="6">
    <location>
        <begin position="123"/>
        <end position="140"/>
    </location>
</feature>
<evidence type="ECO:0000256" key="5">
    <source>
        <dbReference type="ARBA" id="ARBA00023136"/>
    </source>
</evidence>
<dbReference type="PANTHER" id="PTHR42920:SF5">
    <property type="entry name" value="EAMA DOMAIN-CONTAINING PROTEIN"/>
    <property type="match status" value="1"/>
</dbReference>
<evidence type="ECO:0000256" key="2">
    <source>
        <dbReference type="ARBA" id="ARBA00022475"/>
    </source>
</evidence>
<evidence type="ECO:0000256" key="1">
    <source>
        <dbReference type="ARBA" id="ARBA00004651"/>
    </source>
</evidence>
<name>A0ABS5HJQ6_9BACT</name>
<feature type="transmembrane region" description="Helical" evidence="6">
    <location>
        <begin position="210"/>
        <end position="229"/>
    </location>
</feature>
<sequence>MVSKKFREFGADFAIFIVAIVWGITFLPMSKALHTNGVFTILFWRFLIAFMLMTIISFKFIDSIDRNSIKYGSIVGVFLFSGFAFQTFALKYTLSSSVAFITGLVVVFVPFISFILFKARVSIYAIVGAILSAIGLYFLTSGELGFGLGEKLSLICAIAYALEIIYAARFVNRCEIFIFMCAEFATTAVFSLVFAYIFEGGIVPNLNYDFYFAIIVTSIFASVFCFFVQNLMQRYTTPVKTALILTFEPISAGVLGYFVGGERFSSLQLGGAGIIIIGILISEIGSYIIKRCQI</sequence>
<dbReference type="EMBL" id="JAGSSW010000008">
    <property type="protein sequence ID" value="MBR8464499.1"/>
    <property type="molecule type" value="Genomic_DNA"/>
</dbReference>
<keyword evidence="5 6" id="KW-0472">Membrane</keyword>
<keyword evidence="4 6" id="KW-1133">Transmembrane helix</keyword>
<organism evidence="8 9">
    <name type="scientific">Campylobacter anatolicus</name>
    <dbReference type="NCBI Taxonomy" id="2829105"/>
    <lineage>
        <taxon>Bacteria</taxon>
        <taxon>Pseudomonadati</taxon>
        <taxon>Campylobacterota</taxon>
        <taxon>Epsilonproteobacteria</taxon>
        <taxon>Campylobacterales</taxon>
        <taxon>Campylobacteraceae</taxon>
        <taxon>Campylobacter</taxon>
    </lineage>
</organism>
<evidence type="ECO:0000256" key="4">
    <source>
        <dbReference type="ARBA" id="ARBA00022989"/>
    </source>
</evidence>
<dbReference type="InterPro" id="IPR037185">
    <property type="entry name" value="EmrE-like"/>
</dbReference>
<dbReference type="InterPro" id="IPR051258">
    <property type="entry name" value="Diverse_Substrate_Transporter"/>
</dbReference>
<evidence type="ECO:0000256" key="3">
    <source>
        <dbReference type="ARBA" id="ARBA00022692"/>
    </source>
</evidence>
<feature type="transmembrane region" description="Helical" evidence="6">
    <location>
        <begin position="152"/>
        <end position="169"/>
    </location>
</feature>
<evidence type="ECO:0000313" key="8">
    <source>
        <dbReference type="EMBL" id="MBR8464499.1"/>
    </source>
</evidence>
<comment type="caution">
    <text evidence="8">The sequence shown here is derived from an EMBL/GenBank/DDBJ whole genome shotgun (WGS) entry which is preliminary data.</text>
</comment>
<protein>
    <submittedName>
        <fullName evidence="8">DMT family transporter</fullName>
    </submittedName>
</protein>
<evidence type="ECO:0000259" key="7">
    <source>
        <dbReference type="Pfam" id="PF00892"/>
    </source>
</evidence>
<feature type="transmembrane region" description="Helical" evidence="6">
    <location>
        <begin position="98"/>
        <end position="116"/>
    </location>
</feature>
<feature type="transmembrane region" description="Helical" evidence="6">
    <location>
        <begin position="41"/>
        <end position="61"/>
    </location>
</feature>
<comment type="subcellular location">
    <subcellularLocation>
        <location evidence="1">Cell membrane</location>
        <topology evidence="1">Multi-pass membrane protein</topology>
    </subcellularLocation>
</comment>
<dbReference type="RefSeq" id="WP_212142367.1">
    <property type="nucleotide sequence ID" value="NZ_JAGSSW010000008.1"/>
</dbReference>
<feature type="transmembrane region" description="Helical" evidence="6">
    <location>
        <begin position="9"/>
        <end position="29"/>
    </location>
</feature>
<gene>
    <name evidence="8" type="ORF">KDD93_07975</name>
</gene>
<accession>A0ABS5HJQ6</accession>
<keyword evidence="3 6" id="KW-0812">Transmembrane</keyword>
<feature type="transmembrane region" description="Helical" evidence="6">
    <location>
        <begin position="73"/>
        <end position="92"/>
    </location>
</feature>